<dbReference type="GO" id="GO:0061499">
    <property type="term" value="C:outer plaque of mitotic spindle pole body"/>
    <property type="evidence" value="ECO:0007669"/>
    <property type="project" value="TreeGrafter"/>
</dbReference>
<dbReference type="SUPFAM" id="SSF52058">
    <property type="entry name" value="L domain-like"/>
    <property type="match status" value="2"/>
</dbReference>
<dbReference type="InterPro" id="IPR032675">
    <property type="entry name" value="LRR_dom_sf"/>
</dbReference>
<dbReference type="PANTHER" id="PTHR47566:SF1">
    <property type="entry name" value="PROTEIN NUD1"/>
    <property type="match status" value="1"/>
</dbReference>
<dbReference type="SMART" id="SM00365">
    <property type="entry name" value="LRR_SD22"/>
    <property type="match status" value="7"/>
</dbReference>
<dbReference type="PROSITE" id="PS51450">
    <property type="entry name" value="LRR"/>
    <property type="match status" value="6"/>
</dbReference>
<dbReference type="Proteomes" id="UP000193944">
    <property type="component" value="Unassembled WGS sequence"/>
</dbReference>
<organism evidence="3 4">
    <name type="scientific">Anaeromyces robustus</name>
    <dbReference type="NCBI Taxonomy" id="1754192"/>
    <lineage>
        <taxon>Eukaryota</taxon>
        <taxon>Fungi</taxon>
        <taxon>Fungi incertae sedis</taxon>
        <taxon>Chytridiomycota</taxon>
        <taxon>Chytridiomycota incertae sedis</taxon>
        <taxon>Neocallimastigomycetes</taxon>
        <taxon>Neocallimastigales</taxon>
        <taxon>Neocallimastigaceae</taxon>
        <taxon>Anaeromyces</taxon>
    </lineage>
</organism>
<evidence type="ECO:0000256" key="1">
    <source>
        <dbReference type="ARBA" id="ARBA00022614"/>
    </source>
</evidence>
<evidence type="ECO:0000313" key="3">
    <source>
        <dbReference type="EMBL" id="ORX77552.1"/>
    </source>
</evidence>
<keyword evidence="4" id="KW-1185">Reference proteome</keyword>
<evidence type="ECO:0000313" key="4">
    <source>
        <dbReference type="Proteomes" id="UP000193944"/>
    </source>
</evidence>
<keyword evidence="1" id="KW-0433">Leucine-rich repeat</keyword>
<dbReference type="GO" id="GO:0031028">
    <property type="term" value="P:septation initiation signaling"/>
    <property type="evidence" value="ECO:0007669"/>
    <property type="project" value="TreeGrafter"/>
</dbReference>
<reference evidence="3 4" key="1">
    <citation type="submission" date="2016-08" db="EMBL/GenBank/DDBJ databases">
        <title>A Parts List for Fungal Cellulosomes Revealed by Comparative Genomics.</title>
        <authorList>
            <consortium name="DOE Joint Genome Institute"/>
            <person name="Haitjema C.H."/>
            <person name="Gilmore S.P."/>
            <person name="Henske J.K."/>
            <person name="Solomon K.V."/>
            <person name="De Groot R."/>
            <person name="Kuo A."/>
            <person name="Mondo S.J."/>
            <person name="Salamov A.A."/>
            <person name="Labutti K."/>
            <person name="Zhao Z."/>
            <person name="Chiniquy J."/>
            <person name="Barry K."/>
            <person name="Brewer H.M."/>
            <person name="Purvine S.O."/>
            <person name="Wright A.T."/>
            <person name="Boxma B."/>
            <person name="Van Alen T."/>
            <person name="Hackstein J.H."/>
            <person name="Baker S.E."/>
            <person name="Grigoriev I.V."/>
            <person name="O'Malley M.A."/>
        </authorList>
    </citation>
    <scope>NUCLEOTIDE SEQUENCE [LARGE SCALE GENOMIC DNA]</scope>
    <source>
        <strain evidence="3 4">S4</strain>
    </source>
</reference>
<reference evidence="3 4" key="2">
    <citation type="submission" date="2016-08" db="EMBL/GenBank/DDBJ databases">
        <title>Pervasive Adenine N6-methylation of Active Genes in Fungi.</title>
        <authorList>
            <consortium name="DOE Joint Genome Institute"/>
            <person name="Mondo S.J."/>
            <person name="Dannebaum R.O."/>
            <person name="Kuo R.C."/>
            <person name="Labutti K."/>
            <person name="Haridas S."/>
            <person name="Kuo A."/>
            <person name="Salamov A."/>
            <person name="Ahrendt S.R."/>
            <person name="Lipzen A."/>
            <person name="Sullivan W."/>
            <person name="Andreopoulos W.B."/>
            <person name="Clum A."/>
            <person name="Lindquist E."/>
            <person name="Daum C."/>
            <person name="Ramamoorthy G.K."/>
            <person name="Gryganskyi A."/>
            <person name="Culley D."/>
            <person name="Magnuson J.K."/>
            <person name="James T.Y."/>
            <person name="O'Malley M.A."/>
            <person name="Stajich J.E."/>
            <person name="Spatafora J.W."/>
            <person name="Visel A."/>
            <person name="Grigoriev I.V."/>
        </authorList>
    </citation>
    <scope>NUCLEOTIDE SEQUENCE [LARGE SCALE GENOMIC DNA]</scope>
    <source>
        <strain evidence="3 4">S4</strain>
    </source>
</reference>
<dbReference type="PANTHER" id="PTHR47566">
    <property type="match status" value="1"/>
</dbReference>
<dbReference type="SMART" id="SM00369">
    <property type="entry name" value="LRR_TYP"/>
    <property type="match status" value="7"/>
</dbReference>
<comment type="caution">
    <text evidence="3">The sequence shown here is derived from an EMBL/GenBank/DDBJ whole genome shotgun (WGS) entry which is preliminary data.</text>
</comment>
<dbReference type="OrthoDB" id="2133947at2759"/>
<dbReference type="InterPro" id="IPR001611">
    <property type="entry name" value="Leu-rich_rpt"/>
</dbReference>
<dbReference type="InterPro" id="IPR003591">
    <property type="entry name" value="Leu-rich_rpt_typical-subtyp"/>
</dbReference>
<dbReference type="GO" id="GO:1902412">
    <property type="term" value="P:regulation of mitotic cytokinesis"/>
    <property type="evidence" value="ECO:0007669"/>
    <property type="project" value="TreeGrafter"/>
</dbReference>
<dbReference type="EMBL" id="MCFG01000243">
    <property type="protein sequence ID" value="ORX77552.1"/>
    <property type="molecule type" value="Genomic_DNA"/>
</dbReference>
<dbReference type="AlphaFoldDB" id="A0A1Y1WVR2"/>
<protein>
    <submittedName>
        <fullName evidence="3">L domain-like protein</fullName>
    </submittedName>
</protein>
<dbReference type="InterPro" id="IPR052574">
    <property type="entry name" value="CDIRP"/>
</dbReference>
<accession>A0A1Y1WVR2</accession>
<evidence type="ECO:0000256" key="2">
    <source>
        <dbReference type="ARBA" id="ARBA00022737"/>
    </source>
</evidence>
<dbReference type="GO" id="GO:0035591">
    <property type="term" value="F:signaling adaptor activity"/>
    <property type="evidence" value="ECO:0007669"/>
    <property type="project" value="TreeGrafter"/>
</dbReference>
<name>A0A1Y1WVR2_9FUNG</name>
<keyword evidence="2" id="KW-0677">Repeat</keyword>
<dbReference type="STRING" id="1754192.A0A1Y1WVR2"/>
<proteinExistence type="predicted"/>
<dbReference type="Gene3D" id="3.80.10.10">
    <property type="entry name" value="Ribonuclease Inhibitor"/>
    <property type="match status" value="2"/>
</dbReference>
<sequence>MIEYNDENSKILHSYQQNLNGENDQLMLNNGEIQNNLINKKIINNNEFNGVDDCNIYNTNYDSEQRVTLTENMNSFSDLNFHILQGKIKNNLKNNEDYKNSNKNSNINVFSFKNYSEMKNKIKSEIDIRENVLQHQSFSKILSYPTINLNEMDIAFNNLSMLGKTTIKDTNIITTTNNNYIKELPQKQKDLSDKEHFDSLNTNDQSIILERIRSIYSIEELKSIENLNISNEETSNVNGLDKMLNSLKNINLNNNRLSSFEGIPSSVIKLEINNNCLSSLEGLSNLSNIQYLNISNNSIENLQPLTSLINLRELHANDNNISDLSPLYIMKGLIKISLQNNCIKALNVDYINNSHYYWESLNLKKNNIKVVNGIEYLKCLKYLNCAFNQIKDLKIIHSISSLKILILNDNFIEDFDGRTFGNLEYLNIDNNYINKISNIYRLSNLKVLYIRNQNNGNINFIEFDHLINLKEIYISGNKISSLDLFSNNIYLDIFSANTCYINEIPPNFVNNLTNLKVLDLRYNNIETLINLKKLNQLKVLFLSGNKLKDFYNMIKSLEYNKNIEYLDIRYNIFNRSFYKNTFEFMKLIKKLYISKYQTNIHKMVNETEIYKMHELDYKKIKQWEQTDSIYCNELDDKIFIERAFYRSLIIINFKENLKILDGVTVSMDEINKSQKRIKKLKNILQKSLNSINEIAIDNTDLSDDYKALINKNKKSLTNLLSTIDHDINKSNDFSRLAALHKKKRIGNYSENEENNIMNNSTFVALDTCFNNLYLFEKNEQELNRTYRDLEKIENILKNITLKNSNYQPIYQKNIINNEHKGNNKENKNFNLKRNLIDDDKKEKDTYKEDINLSSKSKVNHKDYNKEKDSDKKLKLSTSVFNQNELSRSKFMKQINYDNDAMIKKLKRNIKENEKILFQRNIIHRSKDEKFNINNKNNTLLNGLTDNEYKQETSFEKGSSFWVPFDQSHELTFLQKQKVFKLNKRLAERANHIKRKHRDDIQSIIKKDDELSSWKPKYLPI</sequence>
<dbReference type="Pfam" id="PF13855">
    <property type="entry name" value="LRR_8"/>
    <property type="match status" value="1"/>
</dbReference>
<gene>
    <name evidence="3" type="ORF">BCR32DRAFT_270576</name>
</gene>